<keyword evidence="4" id="KW-1185">Reference proteome</keyword>
<feature type="domain" description="Helitron helicase-like" evidence="1">
    <location>
        <begin position="341"/>
        <end position="565"/>
    </location>
</feature>
<dbReference type="STRING" id="946122.A0A0C2WXJ1"/>
<name>A0A0C2WXJ1_AMAMK</name>
<reference evidence="3 4" key="1">
    <citation type="submission" date="2014-04" db="EMBL/GenBank/DDBJ databases">
        <title>Evolutionary Origins and Diversification of the Mycorrhizal Mutualists.</title>
        <authorList>
            <consortium name="DOE Joint Genome Institute"/>
            <consortium name="Mycorrhizal Genomics Consortium"/>
            <person name="Kohler A."/>
            <person name="Kuo A."/>
            <person name="Nagy L.G."/>
            <person name="Floudas D."/>
            <person name="Copeland A."/>
            <person name="Barry K.W."/>
            <person name="Cichocki N."/>
            <person name="Veneault-Fourrey C."/>
            <person name="LaButti K."/>
            <person name="Lindquist E.A."/>
            <person name="Lipzen A."/>
            <person name="Lundell T."/>
            <person name="Morin E."/>
            <person name="Murat C."/>
            <person name="Riley R."/>
            <person name="Ohm R."/>
            <person name="Sun H."/>
            <person name="Tunlid A."/>
            <person name="Henrissat B."/>
            <person name="Grigoriev I.V."/>
            <person name="Hibbett D.S."/>
            <person name="Martin F."/>
        </authorList>
    </citation>
    <scope>NUCLEOTIDE SEQUENCE [LARGE SCALE GENOMIC DNA]</scope>
    <source>
        <strain evidence="3 4">Koide BX008</strain>
    </source>
</reference>
<accession>A0A0C2WXJ1</accession>
<gene>
    <name evidence="3" type="ORF">M378DRAFT_57908</name>
</gene>
<dbReference type="Proteomes" id="UP000054549">
    <property type="component" value="Unassembled WGS sequence"/>
</dbReference>
<dbReference type="InterPro" id="IPR025476">
    <property type="entry name" value="Helitron_helicase-like"/>
</dbReference>
<dbReference type="Pfam" id="PF20209">
    <property type="entry name" value="DUF6570"/>
    <property type="match status" value="1"/>
</dbReference>
<feature type="non-terminal residue" evidence="3">
    <location>
        <position position="811"/>
    </location>
</feature>
<dbReference type="AlphaFoldDB" id="A0A0C2WXJ1"/>
<proteinExistence type="predicted"/>
<sequence>FLTIPCSDELREIQEEFLSRTSQTALEEGVCGVCGREVAKSSLTSWHVEELPNVSLLKPLKPHCAHVLHHGFLLEAAGFCQHGDGSRVNVYPSNLQRGMVGNVTSFPLNIREIVDMIQGRKLPQPVGILPALIVVTFVGVTHFSKNWLKGVFRVRRDKVAAALKWLLVNNTLYQQLSLDQERLALLPEDDVPIELQAVVRQEADASVLVEETDLYIPGDLEFGEFPVQLGCMSIHALTQQKNMKASWNQDLGCVQLAHLGTTDSSIETQTDGDAMVSAVSNLTKEGIYDIRPGRDFVRDLPEGKKKKSEGASNYCAGAFPNLFPYGVGGIDSHPSLGFTEHVRYCLLYHDRRFRQHHSFPFVMFGIFQKRQALASARIQIRRRDFERVSTDILKVTADDLKAAAIEKEQRMPIKNENVKKLLNCVKLTSGRIIGTDQSRAALRSKIWSTALIMGPPSIWMTINLADIHDPIAQLFCGEEIDLDHFNDLHGRCSNNIVRAQNIAQDPYAAAKYFHVMISIIVEALFGIRATGKMTYSKQGLLGRVSAYTGAVESQNRGSLHLHILLWLVGAPPAGEMKDKFLSADFRMAVSKFIAANIQAGAPGLTQSRLANIPRENDLAYSRPPRPSSPSFEDKFQNQLLRLARNLQVHVCVKGACKQFVPEKRTWACKRRAPWPESETVIVNPDGTWCPIRNFGMVNNFHPQVLVFVQCNGDIKLLTNGTETKNITWYIAKYATKSQKHLFNASALLAKSLAFHFQDEKNLDDARARSRLLLFRCFQGLNHQQEQSAPQVVSYLMGWDDCFLSHEFVSIY</sequence>
<organism evidence="3 4">
    <name type="scientific">Amanita muscaria (strain Koide BX008)</name>
    <dbReference type="NCBI Taxonomy" id="946122"/>
    <lineage>
        <taxon>Eukaryota</taxon>
        <taxon>Fungi</taxon>
        <taxon>Dikarya</taxon>
        <taxon>Basidiomycota</taxon>
        <taxon>Agaricomycotina</taxon>
        <taxon>Agaricomycetes</taxon>
        <taxon>Agaricomycetidae</taxon>
        <taxon>Agaricales</taxon>
        <taxon>Pluteineae</taxon>
        <taxon>Amanitaceae</taxon>
        <taxon>Amanita</taxon>
    </lineage>
</organism>
<dbReference type="OrthoDB" id="432234at2759"/>
<feature type="non-terminal residue" evidence="3">
    <location>
        <position position="1"/>
    </location>
</feature>
<evidence type="ECO:0000259" key="2">
    <source>
        <dbReference type="Pfam" id="PF20209"/>
    </source>
</evidence>
<evidence type="ECO:0000259" key="1">
    <source>
        <dbReference type="Pfam" id="PF14214"/>
    </source>
</evidence>
<evidence type="ECO:0000313" key="4">
    <source>
        <dbReference type="Proteomes" id="UP000054549"/>
    </source>
</evidence>
<dbReference type="Pfam" id="PF14214">
    <property type="entry name" value="Helitron_like_N"/>
    <property type="match status" value="1"/>
</dbReference>
<dbReference type="HOGENOM" id="CLU_001248_6_1_1"/>
<feature type="domain" description="DUF6570" evidence="2">
    <location>
        <begin position="86"/>
        <end position="184"/>
    </location>
</feature>
<evidence type="ECO:0000313" key="3">
    <source>
        <dbReference type="EMBL" id="KIL66497.1"/>
    </source>
</evidence>
<dbReference type="EMBL" id="KN818236">
    <property type="protein sequence ID" value="KIL66497.1"/>
    <property type="molecule type" value="Genomic_DNA"/>
</dbReference>
<dbReference type="InterPro" id="IPR046700">
    <property type="entry name" value="DUF6570"/>
</dbReference>
<dbReference type="InParanoid" id="A0A0C2WXJ1"/>
<protein>
    <submittedName>
        <fullName evidence="3">Uncharacterized protein</fullName>
    </submittedName>
</protein>